<dbReference type="AlphaFoldDB" id="A0A133P210"/>
<evidence type="ECO:0000313" key="1">
    <source>
        <dbReference type="EMBL" id="KXA22535.1"/>
    </source>
</evidence>
<comment type="caution">
    <text evidence="1">The sequence shown here is derived from an EMBL/GenBank/DDBJ whole genome shotgun (WGS) entry which is preliminary data.</text>
</comment>
<gene>
    <name evidence="1" type="ORF">HMPREF3208_00263</name>
</gene>
<accession>A0A133P210</accession>
<reference evidence="1 2" key="1">
    <citation type="submission" date="2016-01" db="EMBL/GenBank/DDBJ databases">
        <authorList>
            <person name="Oliw E.H."/>
        </authorList>
    </citation>
    <scope>NUCLEOTIDE SEQUENCE [LARGE SCALE GENOMIC DNA]</scope>
    <source>
        <strain evidence="1 2">PSS_7772B</strain>
    </source>
</reference>
<proteinExistence type="predicted"/>
<dbReference type="EMBL" id="LRQB01000008">
    <property type="protein sequence ID" value="KXA22535.1"/>
    <property type="molecule type" value="Genomic_DNA"/>
</dbReference>
<organism evidence="1 2">
    <name type="scientific">Gardnerella vaginalis</name>
    <dbReference type="NCBI Taxonomy" id="2702"/>
    <lineage>
        <taxon>Bacteria</taxon>
        <taxon>Bacillati</taxon>
        <taxon>Actinomycetota</taxon>
        <taxon>Actinomycetes</taxon>
        <taxon>Bifidobacteriales</taxon>
        <taxon>Bifidobacteriaceae</taxon>
        <taxon>Gardnerella</taxon>
    </lineage>
</organism>
<name>A0A133P210_GARVA</name>
<dbReference type="PATRIC" id="fig|2702.100.peg.247"/>
<evidence type="ECO:0000313" key="2">
    <source>
        <dbReference type="Proteomes" id="UP000070687"/>
    </source>
</evidence>
<dbReference type="Proteomes" id="UP000070687">
    <property type="component" value="Unassembled WGS sequence"/>
</dbReference>
<sequence>MSRLLCRHPYPQTSLSIINDARNEATTLRIDVKKMLLFSCRVTKACKI</sequence>
<protein>
    <submittedName>
        <fullName evidence="1">Uncharacterized protein</fullName>
    </submittedName>
</protein>